<comment type="caution">
    <text evidence="3">The sequence shown here is derived from an EMBL/GenBank/DDBJ whole genome shotgun (WGS) entry which is preliminary data.</text>
</comment>
<keyword evidence="4" id="KW-1185">Reference proteome</keyword>
<dbReference type="InterPro" id="IPR010106">
    <property type="entry name" value="RpnA"/>
</dbReference>
<protein>
    <submittedName>
        <fullName evidence="3">Transposase YhgA-like protein</fullName>
    </submittedName>
</protein>
<dbReference type="InterPro" id="IPR051699">
    <property type="entry name" value="Rpn/YhgA-like_nuclease"/>
</dbReference>
<dbReference type="PANTHER" id="PTHR34611:SF2">
    <property type="entry name" value="INACTIVE RECOMBINATION-PROMOTING NUCLEASE-LIKE PROTEIN RPNE-RELATED"/>
    <property type="match status" value="1"/>
</dbReference>
<name>S0FRM5_9BACT</name>
<proteinExistence type="inferred from homology"/>
<evidence type="ECO:0000313" key="3">
    <source>
        <dbReference type="EMBL" id="EMS77703.1"/>
    </source>
</evidence>
<sequence length="332" mass="38352">MTDEKNNSKVVNPHDKVFRDVYSNKENARSLLADKLPDKVLKLVDLNSLEISKDSFIEKELADYYSDMLYKVKLTDGSQGFIYVLFEHKSYYDRFVHLQLLEYMVKIWRLHIKQHEEKPVRLPIVIPLLVCHARQEWPENTERLSSLLSGPVEGLAGYIPDFAFELYDLHRYSDDQIKGTIMSRVILLLFKHIRDPDLRQKLPGILALMRKLMEKETGLQWIEVVVRYLASALEDDELSVKQIKEIAEEAISKETGEYIMTLAEKLKNEGKLEGKLEGYRETIELSMAVKFPGDIGTVMARVNEIDDLDTLVEITKAIHTAKDISEILALLK</sequence>
<dbReference type="OrthoDB" id="9813385at2"/>
<evidence type="ECO:0000256" key="1">
    <source>
        <dbReference type="ARBA" id="ARBA00009787"/>
    </source>
</evidence>
<dbReference type="Pfam" id="PF04754">
    <property type="entry name" value="Transposase_31"/>
    <property type="match status" value="1"/>
</dbReference>
<comment type="similarity">
    <text evidence="1">Belongs to the Rpn/YhgA-like nuclease family.</text>
</comment>
<dbReference type="RefSeq" id="WP_006968397.1">
    <property type="nucleotide sequence ID" value="NZ_APJX01000013.1"/>
</dbReference>
<dbReference type="InterPro" id="IPR006842">
    <property type="entry name" value="Transposase_31"/>
</dbReference>
<dbReference type="AlphaFoldDB" id="S0FRM5"/>
<dbReference type="PATRIC" id="fig|1286635.3.peg.4422"/>
<dbReference type="NCBIfam" id="TIGR01784">
    <property type="entry name" value="T_den_put_tspse"/>
    <property type="match status" value="1"/>
</dbReference>
<gene>
    <name evidence="3" type="ORF">Dpo_13c01010</name>
</gene>
<accession>S0FRM5</accession>
<organism evidence="3 4">
    <name type="scientific">Desulfotignum phosphitoxidans DSM 13687</name>
    <dbReference type="NCBI Taxonomy" id="1286635"/>
    <lineage>
        <taxon>Bacteria</taxon>
        <taxon>Pseudomonadati</taxon>
        <taxon>Thermodesulfobacteriota</taxon>
        <taxon>Desulfobacteria</taxon>
        <taxon>Desulfobacterales</taxon>
        <taxon>Desulfobacteraceae</taxon>
        <taxon>Desulfotignum</taxon>
    </lineage>
</organism>
<evidence type="ECO:0000259" key="2">
    <source>
        <dbReference type="Pfam" id="PF04754"/>
    </source>
</evidence>
<dbReference type="PANTHER" id="PTHR34611">
    <property type="match status" value="1"/>
</dbReference>
<dbReference type="GO" id="GO:0006310">
    <property type="term" value="P:DNA recombination"/>
    <property type="evidence" value="ECO:0007669"/>
    <property type="project" value="TreeGrafter"/>
</dbReference>
<reference evidence="3 4" key="1">
    <citation type="journal article" date="2013" name="Genome Announc.">
        <title>Draft Genome Sequence of Desulfotignum phosphitoxidans DSM 13687 Strain FiPS-3.</title>
        <authorList>
            <person name="Poehlein A."/>
            <person name="Daniel R."/>
            <person name="Simeonova D.D."/>
        </authorList>
    </citation>
    <scope>NUCLEOTIDE SEQUENCE [LARGE SCALE GENOMIC DNA]</scope>
    <source>
        <strain evidence="3 4">DSM 13687</strain>
    </source>
</reference>
<evidence type="ECO:0000313" key="4">
    <source>
        <dbReference type="Proteomes" id="UP000014216"/>
    </source>
</evidence>
<dbReference type="GO" id="GO:1990238">
    <property type="term" value="F:double-stranded DNA endonuclease activity"/>
    <property type="evidence" value="ECO:0007669"/>
    <property type="project" value="TreeGrafter"/>
</dbReference>
<feature type="domain" description="Transposase (putative) YhgA-like" evidence="2">
    <location>
        <begin position="12"/>
        <end position="217"/>
    </location>
</feature>
<dbReference type="EMBL" id="APJX01000013">
    <property type="protein sequence ID" value="EMS77703.1"/>
    <property type="molecule type" value="Genomic_DNA"/>
</dbReference>
<dbReference type="Proteomes" id="UP000014216">
    <property type="component" value="Unassembled WGS sequence"/>
</dbReference>